<organism evidence="7">
    <name type="scientific">viral metagenome</name>
    <dbReference type="NCBI Taxonomy" id="1070528"/>
    <lineage>
        <taxon>unclassified sequences</taxon>
        <taxon>metagenomes</taxon>
        <taxon>organismal metagenomes</taxon>
    </lineage>
</organism>
<dbReference type="GO" id="GO:0051209">
    <property type="term" value="P:release of sequestered calcium ion into cytosol"/>
    <property type="evidence" value="ECO:0007669"/>
    <property type="project" value="TreeGrafter"/>
</dbReference>
<accession>A0A6C0HQA3</accession>
<keyword evidence="5" id="KW-1133">Transmembrane helix</keyword>
<dbReference type="Gene3D" id="3.20.20.190">
    <property type="entry name" value="Phosphatidylinositol (PI) phosphodiesterase"/>
    <property type="match status" value="1"/>
</dbReference>
<dbReference type="PANTHER" id="PTHR10336">
    <property type="entry name" value="PHOSPHOINOSITIDE-SPECIFIC PHOSPHOLIPASE C FAMILY PROTEIN"/>
    <property type="match status" value="1"/>
</dbReference>
<evidence type="ECO:0000313" key="7">
    <source>
        <dbReference type="EMBL" id="QHT82326.1"/>
    </source>
</evidence>
<keyword evidence="5" id="KW-0812">Transmembrane</keyword>
<keyword evidence="4" id="KW-0443">Lipid metabolism</keyword>
<evidence type="ECO:0000256" key="3">
    <source>
        <dbReference type="ARBA" id="ARBA00022963"/>
    </source>
</evidence>
<dbReference type="PANTHER" id="PTHR10336:SF36">
    <property type="entry name" value="1-PHOSPHATIDYLINOSITOL 4,5-BISPHOSPHATE PHOSPHODIESTERASE BETA-4"/>
    <property type="match status" value="1"/>
</dbReference>
<keyword evidence="3" id="KW-0442">Lipid degradation</keyword>
<dbReference type="PROSITE" id="PS50008">
    <property type="entry name" value="PIPLC_Y_DOMAIN"/>
    <property type="match status" value="1"/>
</dbReference>
<dbReference type="SMART" id="SM00149">
    <property type="entry name" value="PLCYc"/>
    <property type="match status" value="1"/>
</dbReference>
<evidence type="ECO:0000256" key="5">
    <source>
        <dbReference type="SAM" id="Phobius"/>
    </source>
</evidence>
<evidence type="ECO:0000259" key="6">
    <source>
        <dbReference type="PROSITE" id="PS50008"/>
    </source>
</evidence>
<dbReference type="GO" id="GO:0048015">
    <property type="term" value="P:phosphatidylinositol-mediated signaling"/>
    <property type="evidence" value="ECO:0007669"/>
    <property type="project" value="TreeGrafter"/>
</dbReference>
<feature type="domain" description="PI-PLC Y-box" evidence="6">
    <location>
        <begin position="239"/>
        <end position="325"/>
    </location>
</feature>
<dbReference type="Pfam" id="PF00388">
    <property type="entry name" value="PI-PLC-X"/>
    <property type="match status" value="1"/>
</dbReference>
<dbReference type="GO" id="GO:0016042">
    <property type="term" value="P:lipid catabolic process"/>
    <property type="evidence" value="ECO:0007669"/>
    <property type="project" value="UniProtKB-KW"/>
</dbReference>
<sequence length="357" mass="40661">MDQTTEYTIIALSALAIFSLIWWVYNKLNLNSINCKNLSNFYDKFAMVHTININNDQYQYNLRDYYIKTAYNCCASGDLKNNYVNICALKTCIKQGVRCLDFEIYSVDNEPVIACSSIDSYYIKETYNTVAFAEAMSVINNYAFSGSTCPNSGDPLILYLRIMSNNKPIYDKMANIILNTLSMRLMGKQYSYENNGLNFGLTPLKDLMGKVIIMVDKTNPLFVDTLLDEYVNMSGNAVFMRSLRFQDVKLTPDMQELIDFNKKQMSIVLPDYSSSSYNPSSVLSLNYGAQFVALSFQSFDSSLQFYNEMFESNGSAFVLKPSELRYIPVTIPDPPSANPAYSYAPRSVSKDYYNFTI</sequence>
<feature type="transmembrane region" description="Helical" evidence="5">
    <location>
        <begin position="7"/>
        <end position="25"/>
    </location>
</feature>
<keyword evidence="2" id="KW-0378">Hydrolase</keyword>
<reference evidence="7" key="1">
    <citation type="journal article" date="2020" name="Nature">
        <title>Giant virus diversity and host interactions through global metagenomics.</title>
        <authorList>
            <person name="Schulz F."/>
            <person name="Roux S."/>
            <person name="Paez-Espino D."/>
            <person name="Jungbluth S."/>
            <person name="Walsh D.A."/>
            <person name="Denef V.J."/>
            <person name="McMahon K.D."/>
            <person name="Konstantinidis K.T."/>
            <person name="Eloe-Fadrosh E.A."/>
            <person name="Kyrpides N.C."/>
            <person name="Woyke T."/>
        </authorList>
    </citation>
    <scope>NUCLEOTIDE SEQUENCE</scope>
    <source>
        <strain evidence="7">GVMAG-M-3300023184-161</strain>
    </source>
</reference>
<protein>
    <recommendedName>
        <fullName evidence="1">phosphoinositide phospholipase C</fullName>
        <ecNumber evidence="1">3.1.4.11</ecNumber>
    </recommendedName>
</protein>
<proteinExistence type="predicted"/>
<dbReference type="EMBL" id="MN739998">
    <property type="protein sequence ID" value="QHT82326.1"/>
    <property type="molecule type" value="Genomic_DNA"/>
</dbReference>
<dbReference type="EC" id="3.1.4.11" evidence="1"/>
<dbReference type="InterPro" id="IPR001711">
    <property type="entry name" value="PLipase_C_Pinositol-sp_Y"/>
</dbReference>
<dbReference type="SUPFAM" id="SSF51695">
    <property type="entry name" value="PLC-like phosphodiesterases"/>
    <property type="match status" value="1"/>
</dbReference>
<evidence type="ECO:0000256" key="2">
    <source>
        <dbReference type="ARBA" id="ARBA00022801"/>
    </source>
</evidence>
<dbReference type="AlphaFoldDB" id="A0A6C0HQA3"/>
<dbReference type="PROSITE" id="PS50007">
    <property type="entry name" value="PIPLC_X_DOMAIN"/>
    <property type="match status" value="1"/>
</dbReference>
<name>A0A6C0HQA3_9ZZZZ</name>
<dbReference type="InterPro" id="IPR000909">
    <property type="entry name" value="PLipase_C_PInositol-sp_X_dom"/>
</dbReference>
<keyword evidence="5" id="KW-0472">Membrane</keyword>
<dbReference type="InterPro" id="IPR001192">
    <property type="entry name" value="PI-PLC_fam"/>
</dbReference>
<dbReference type="GO" id="GO:0004435">
    <property type="term" value="F:phosphatidylinositol-4,5-bisphosphate phospholipase C activity"/>
    <property type="evidence" value="ECO:0007669"/>
    <property type="project" value="UniProtKB-EC"/>
</dbReference>
<dbReference type="Pfam" id="PF00387">
    <property type="entry name" value="PI-PLC-Y"/>
    <property type="match status" value="1"/>
</dbReference>
<dbReference type="InterPro" id="IPR017946">
    <property type="entry name" value="PLC-like_Pdiesterase_TIM-brl"/>
</dbReference>
<evidence type="ECO:0000256" key="4">
    <source>
        <dbReference type="ARBA" id="ARBA00023098"/>
    </source>
</evidence>
<evidence type="ECO:0000256" key="1">
    <source>
        <dbReference type="ARBA" id="ARBA00012368"/>
    </source>
</evidence>